<dbReference type="AlphaFoldDB" id="A0A9X3WQQ8"/>
<evidence type="ECO:0000256" key="11">
    <source>
        <dbReference type="ARBA" id="ARBA00023303"/>
    </source>
</evidence>
<feature type="transmembrane region" description="Helical" evidence="12">
    <location>
        <begin position="7"/>
        <end position="26"/>
    </location>
</feature>
<name>A0A9X3WQQ8_9BACI</name>
<evidence type="ECO:0000313" key="15">
    <source>
        <dbReference type="Proteomes" id="UP001145072"/>
    </source>
</evidence>
<organism evidence="14 15">
    <name type="scientific">Aquibacillus koreensis</name>
    <dbReference type="NCBI Taxonomy" id="279446"/>
    <lineage>
        <taxon>Bacteria</taxon>
        <taxon>Bacillati</taxon>
        <taxon>Bacillota</taxon>
        <taxon>Bacilli</taxon>
        <taxon>Bacillales</taxon>
        <taxon>Bacillaceae</taxon>
        <taxon>Aquibacillus</taxon>
    </lineage>
</organism>
<feature type="transmembrane region" description="Helical" evidence="12">
    <location>
        <begin position="112"/>
        <end position="129"/>
    </location>
</feature>
<proteinExistence type="predicted"/>
<evidence type="ECO:0000256" key="6">
    <source>
        <dbReference type="ARBA" id="ARBA00022882"/>
    </source>
</evidence>
<evidence type="ECO:0000256" key="8">
    <source>
        <dbReference type="ARBA" id="ARBA00022989"/>
    </source>
</evidence>
<evidence type="ECO:0000256" key="9">
    <source>
        <dbReference type="ARBA" id="ARBA00023065"/>
    </source>
</evidence>
<dbReference type="GO" id="GO:0008076">
    <property type="term" value="C:voltage-gated potassium channel complex"/>
    <property type="evidence" value="ECO:0007669"/>
    <property type="project" value="InterPro"/>
</dbReference>
<keyword evidence="8 12" id="KW-1133">Transmembrane helix</keyword>
<evidence type="ECO:0000256" key="2">
    <source>
        <dbReference type="ARBA" id="ARBA00022448"/>
    </source>
</evidence>
<dbReference type="Gene3D" id="1.10.287.70">
    <property type="match status" value="1"/>
</dbReference>
<evidence type="ECO:0000256" key="3">
    <source>
        <dbReference type="ARBA" id="ARBA00022538"/>
    </source>
</evidence>
<dbReference type="InterPro" id="IPR027359">
    <property type="entry name" value="Volt_channel_dom_sf"/>
</dbReference>
<keyword evidence="15" id="KW-1185">Reference proteome</keyword>
<protein>
    <submittedName>
        <fullName evidence="14">Potassium channel family protein</fullName>
    </submittedName>
</protein>
<comment type="caution">
    <text evidence="14">The sequence shown here is derived from an EMBL/GenBank/DDBJ whole genome shotgun (WGS) entry which is preliminary data.</text>
</comment>
<feature type="transmembrane region" description="Helical" evidence="12">
    <location>
        <begin position="165"/>
        <end position="189"/>
    </location>
</feature>
<evidence type="ECO:0000256" key="5">
    <source>
        <dbReference type="ARBA" id="ARBA00022826"/>
    </source>
</evidence>
<keyword evidence="11 14" id="KW-0407">Ion channel</keyword>
<dbReference type="PANTHER" id="PTHR11537:SF254">
    <property type="entry name" value="POTASSIUM VOLTAGE-GATED CHANNEL PROTEIN SHAB"/>
    <property type="match status" value="1"/>
</dbReference>
<dbReference type="GO" id="GO:0005249">
    <property type="term" value="F:voltage-gated potassium channel activity"/>
    <property type="evidence" value="ECO:0007669"/>
    <property type="project" value="InterPro"/>
</dbReference>
<keyword evidence="4 12" id="KW-0812">Transmembrane</keyword>
<keyword evidence="6" id="KW-0851">Voltage-gated channel</keyword>
<dbReference type="GO" id="GO:0001508">
    <property type="term" value="P:action potential"/>
    <property type="evidence" value="ECO:0007669"/>
    <property type="project" value="TreeGrafter"/>
</dbReference>
<keyword evidence="5" id="KW-0631">Potassium channel</keyword>
<keyword evidence="2" id="KW-0813">Transport</keyword>
<keyword evidence="10 12" id="KW-0472">Membrane</keyword>
<keyword evidence="7" id="KW-0630">Potassium</keyword>
<evidence type="ECO:0000256" key="10">
    <source>
        <dbReference type="ARBA" id="ARBA00023136"/>
    </source>
</evidence>
<dbReference type="Pfam" id="PF00520">
    <property type="entry name" value="Ion_trans"/>
    <property type="match status" value="1"/>
</dbReference>
<evidence type="ECO:0000256" key="1">
    <source>
        <dbReference type="ARBA" id="ARBA00004141"/>
    </source>
</evidence>
<feature type="domain" description="Ion transport" evidence="13">
    <location>
        <begin position="29"/>
        <end position="196"/>
    </location>
</feature>
<evidence type="ECO:0000256" key="7">
    <source>
        <dbReference type="ARBA" id="ARBA00022958"/>
    </source>
</evidence>
<accession>A0A9X3WQQ8</accession>
<dbReference type="InterPro" id="IPR028325">
    <property type="entry name" value="VG_K_chnl"/>
</dbReference>
<gene>
    <name evidence="14" type="ORF">NC661_14720</name>
</gene>
<sequence>MKFKKFGMIYELTLAGLVIFSLVVDIEHQQVLDWFIWMLFVIDYVVRFSMAEKKWQFVKSNPLDLIAIIPLDQIFKAARLVRLVRVIRLLAIFRRRVSILDQLFQNYNIDRFFTLVIVMMFIVAIPMRSIEPSFESYGDTFWWVIVTTTTVGYGDFYPETAIGRIIATFLMIVGIGVLGVVTGTVASFFTKKNQSEELPDELEFVKTKLEKYPDLSSDDYDLMVRHLEKMKSEATDLHKSKA</sequence>
<keyword evidence="9" id="KW-0406">Ion transport</keyword>
<comment type="subcellular location">
    <subcellularLocation>
        <location evidence="1">Membrane</location>
        <topology evidence="1">Multi-pass membrane protein</topology>
    </subcellularLocation>
</comment>
<evidence type="ECO:0000256" key="4">
    <source>
        <dbReference type="ARBA" id="ARBA00022692"/>
    </source>
</evidence>
<feature type="transmembrane region" description="Helical" evidence="12">
    <location>
        <begin position="32"/>
        <end position="50"/>
    </location>
</feature>
<dbReference type="Gene3D" id="1.20.120.350">
    <property type="entry name" value="Voltage-gated potassium channels. Chain C"/>
    <property type="match status" value="1"/>
</dbReference>
<dbReference type="EMBL" id="JAMQJZ010000012">
    <property type="protein sequence ID" value="MDC3421624.1"/>
    <property type="molecule type" value="Genomic_DNA"/>
</dbReference>
<dbReference type="PANTHER" id="PTHR11537">
    <property type="entry name" value="VOLTAGE-GATED POTASSIUM CHANNEL"/>
    <property type="match status" value="1"/>
</dbReference>
<evidence type="ECO:0000259" key="13">
    <source>
        <dbReference type="Pfam" id="PF00520"/>
    </source>
</evidence>
<keyword evidence="3" id="KW-0633">Potassium transport</keyword>
<reference evidence="14" key="1">
    <citation type="submission" date="2022-06" db="EMBL/GenBank/DDBJ databases">
        <title>Aquibacillus sp. a new bacterium isolated from soil saline samples.</title>
        <authorList>
            <person name="Galisteo C."/>
            <person name="De La Haba R."/>
            <person name="Sanchez-Porro C."/>
            <person name="Ventosa A."/>
        </authorList>
    </citation>
    <scope>NUCLEOTIDE SEQUENCE</scope>
    <source>
        <strain evidence="14">JCM 12387</strain>
    </source>
</reference>
<dbReference type="Gene3D" id="1.20.5.110">
    <property type="match status" value="1"/>
</dbReference>
<dbReference type="SUPFAM" id="SSF81324">
    <property type="entry name" value="Voltage-gated potassium channels"/>
    <property type="match status" value="1"/>
</dbReference>
<dbReference type="Proteomes" id="UP001145072">
    <property type="component" value="Unassembled WGS sequence"/>
</dbReference>
<dbReference type="InterPro" id="IPR005821">
    <property type="entry name" value="Ion_trans_dom"/>
</dbReference>
<dbReference type="RefSeq" id="WP_259870874.1">
    <property type="nucleotide sequence ID" value="NZ_JAMQJZ010000012.1"/>
</dbReference>
<evidence type="ECO:0000256" key="12">
    <source>
        <dbReference type="SAM" id="Phobius"/>
    </source>
</evidence>
<evidence type="ECO:0000313" key="14">
    <source>
        <dbReference type="EMBL" id="MDC3421624.1"/>
    </source>
</evidence>